<evidence type="ECO:0000313" key="3">
    <source>
        <dbReference type="EMBL" id="OUC77673.1"/>
    </source>
</evidence>
<organism evidence="3 4">
    <name type="scientific">Gordonia lacunae</name>
    <dbReference type="NCBI Taxonomy" id="417102"/>
    <lineage>
        <taxon>Bacteria</taxon>
        <taxon>Bacillati</taxon>
        <taxon>Actinomycetota</taxon>
        <taxon>Actinomycetes</taxon>
        <taxon>Mycobacteriales</taxon>
        <taxon>Gordoniaceae</taxon>
        <taxon>Gordonia</taxon>
    </lineage>
</organism>
<dbReference type="EMBL" id="NGFO01000018">
    <property type="protein sequence ID" value="OUC77673.1"/>
    <property type="molecule type" value="Genomic_DNA"/>
</dbReference>
<dbReference type="GO" id="GO:0005576">
    <property type="term" value="C:extracellular region"/>
    <property type="evidence" value="ECO:0007669"/>
    <property type="project" value="TreeGrafter"/>
</dbReference>
<evidence type="ECO:0000256" key="1">
    <source>
        <dbReference type="SAM" id="Phobius"/>
    </source>
</evidence>
<keyword evidence="1" id="KW-0812">Transmembrane</keyword>
<evidence type="ECO:0000313" key="4">
    <source>
        <dbReference type="Proteomes" id="UP000194632"/>
    </source>
</evidence>
<gene>
    <name evidence="3" type="ORF">CA982_15740</name>
</gene>
<dbReference type="InterPro" id="IPR003399">
    <property type="entry name" value="Mce/MlaD"/>
</dbReference>
<feature type="domain" description="Mce/MlaD" evidence="2">
    <location>
        <begin position="37"/>
        <end position="109"/>
    </location>
</feature>
<dbReference type="PANTHER" id="PTHR33371">
    <property type="entry name" value="INTERMEMBRANE PHOSPHOLIPID TRANSPORT SYSTEM BINDING PROTEIN MLAD-RELATED"/>
    <property type="match status" value="1"/>
</dbReference>
<sequence length="317" mass="33299">MITKTRVSVVAMLAIAGLSIAYILSVGLHVNSPSARHATITVSDTNGILVGSRVLLRGIEIGHVTEISQSARGAEITWNYADTENIPVESNFRVDNLSALGEAYVAVMPTTAGGPYLADNAYIDGENVSNAATFKDLSEQVTEVLGQTDPDKVQRVFAELDLGLPDGIEVIEDLNKAGRLLAAEFTTRADELTTLLATMQPLLMRSGTIPGLMRATTPYLAGFGIGFAELESGVKDAIDWSGPMYTGITQGATPLVAALQKFLDDSGADLKIIGDNLLPATRSGAASLRTVDVGRVLDNLINATDSGAVEIRIPAGG</sequence>
<name>A0A2C9ZII5_9ACTN</name>
<dbReference type="OrthoDB" id="4371474at2"/>
<keyword evidence="1" id="KW-0472">Membrane</keyword>
<proteinExistence type="predicted"/>
<comment type="caution">
    <text evidence="3">The sequence shown here is derived from an EMBL/GenBank/DDBJ whole genome shotgun (WGS) entry which is preliminary data.</text>
</comment>
<dbReference type="RefSeq" id="WP_086536226.1">
    <property type="nucleotide sequence ID" value="NZ_NGFO01000018.1"/>
</dbReference>
<keyword evidence="4" id="KW-1185">Reference proteome</keyword>
<dbReference type="STRING" id="417102.CA982_15740"/>
<reference evidence="3 4" key="1">
    <citation type="submission" date="2017-05" db="EMBL/GenBank/DDBJ databases">
        <title>Biotechnological potential of actinobacteria isolated from South African environments.</title>
        <authorList>
            <person name="Le Roes-Hill M."/>
            <person name="Prins A."/>
            <person name="Durrell K.A."/>
        </authorList>
    </citation>
    <scope>NUCLEOTIDE SEQUENCE [LARGE SCALE GENOMIC DNA]</scope>
    <source>
        <strain evidence="3">BS2</strain>
    </source>
</reference>
<dbReference type="AlphaFoldDB" id="A0A2C9ZII5"/>
<dbReference type="Proteomes" id="UP000194632">
    <property type="component" value="Unassembled WGS sequence"/>
</dbReference>
<keyword evidence="1" id="KW-1133">Transmembrane helix</keyword>
<feature type="transmembrane region" description="Helical" evidence="1">
    <location>
        <begin position="7"/>
        <end position="30"/>
    </location>
</feature>
<dbReference type="InterPro" id="IPR052336">
    <property type="entry name" value="MlaD_Phospholipid_Transporter"/>
</dbReference>
<dbReference type="Pfam" id="PF02470">
    <property type="entry name" value="MlaD"/>
    <property type="match status" value="1"/>
</dbReference>
<accession>A0A2C9ZII5</accession>
<evidence type="ECO:0000259" key="2">
    <source>
        <dbReference type="Pfam" id="PF02470"/>
    </source>
</evidence>
<dbReference type="PANTHER" id="PTHR33371:SF16">
    <property type="entry name" value="MCE-FAMILY PROTEIN MCE3F"/>
    <property type="match status" value="1"/>
</dbReference>
<protein>
    <submittedName>
        <fullName evidence="3">Mammalian cell entry protein</fullName>
    </submittedName>
</protein>